<keyword evidence="4 7" id="KW-0732">Signal</keyword>
<evidence type="ECO:0000256" key="3">
    <source>
        <dbReference type="ARBA" id="ARBA00022448"/>
    </source>
</evidence>
<dbReference type="RefSeq" id="WP_237379686.1">
    <property type="nucleotide sequence ID" value="NZ_CP071793.1"/>
</dbReference>
<dbReference type="EMBL" id="CP071793">
    <property type="protein sequence ID" value="QTD50055.1"/>
    <property type="molecule type" value="Genomic_DNA"/>
</dbReference>
<dbReference type="InterPro" id="IPR006059">
    <property type="entry name" value="SBP"/>
</dbReference>
<dbReference type="PANTHER" id="PTHR43649">
    <property type="entry name" value="ARABINOSE-BINDING PROTEIN-RELATED"/>
    <property type="match status" value="1"/>
</dbReference>
<dbReference type="AlphaFoldDB" id="A0A8A4TU46"/>
<accession>A0A8A4TU46</accession>
<keyword evidence="9" id="KW-1185">Reference proteome</keyword>
<comment type="subcellular location">
    <subcellularLocation>
        <location evidence="1">Periplasm</location>
    </subcellularLocation>
</comment>
<proteinExistence type="inferred from homology"/>
<comment type="similarity">
    <text evidence="2">Belongs to the bacterial solute-binding protein 1 family.</text>
</comment>
<evidence type="ECO:0000256" key="2">
    <source>
        <dbReference type="ARBA" id="ARBA00008520"/>
    </source>
</evidence>
<evidence type="ECO:0000256" key="4">
    <source>
        <dbReference type="ARBA" id="ARBA00022729"/>
    </source>
</evidence>
<dbReference type="SUPFAM" id="SSF53850">
    <property type="entry name" value="Periplasmic binding protein-like II"/>
    <property type="match status" value="1"/>
</dbReference>
<dbReference type="Pfam" id="PF01547">
    <property type="entry name" value="SBP_bac_1"/>
    <property type="match status" value="1"/>
</dbReference>
<evidence type="ECO:0000256" key="6">
    <source>
        <dbReference type="ARBA" id="ARBA00049753"/>
    </source>
</evidence>
<dbReference type="Gene3D" id="3.40.190.10">
    <property type="entry name" value="Periplasmic binding protein-like II"/>
    <property type="match status" value="2"/>
</dbReference>
<feature type="signal peptide" evidence="7">
    <location>
        <begin position="1"/>
        <end position="20"/>
    </location>
</feature>
<evidence type="ECO:0000313" key="8">
    <source>
        <dbReference type="EMBL" id="QTD50055.1"/>
    </source>
</evidence>
<dbReference type="InterPro" id="IPR050490">
    <property type="entry name" value="Bact_solute-bd_prot1"/>
</dbReference>
<protein>
    <recommendedName>
        <fullName evidence="6">Probable sugar-binding periplasmic protein</fullName>
    </recommendedName>
</protein>
<evidence type="ECO:0000313" key="9">
    <source>
        <dbReference type="Proteomes" id="UP000663929"/>
    </source>
</evidence>
<feature type="chain" id="PRO_5035271891" description="Probable sugar-binding periplasmic protein" evidence="7">
    <location>
        <begin position="21"/>
        <end position="413"/>
    </location>
</feature>
<comment type="function">
    <text evidence="5">Part of a binding-protein-dependent transport system for a sugar.</text>
</comment>
<dbReference type="GO" id="GO:0042597">
    <property type="term" value="C:periplasmic space"/>
    <property type="evidence" value="ECO:0007669"/>
    <property type="project" value="UniProtKB-SubCell"/>
</dbReference>
<evidence type="ECO:0000256" key="1">
    <source>
        <dbReference type="ARBA" id="ARBA00004418"/>
    </source>
</evidence>
<evidence type="ECO:0000256" key="7">
    <source>
        <dbReference type="SAM" id="SignalP"/>
    </source>
</evidence>
<dbReference type="KEGG" id="scor:J3U87_31105"/>
<evidence type="ECO:0000256" key="5">
    <source>
        <dbReference type="ARBA" id="ARBA00049629"/>
    </source>
</evidence>
<dbReference type="PANTHER" id="PTHR43649:SF28">
    <property type="entry name" value="BINDING PROTEIN COMPONENT OF ABC SUGAR TRANSPORTER-RELATED"/>
    <property type="match status" value="1"/>
</dbReference>
<reference evidence="8" key="1">
    <citation type="submission" date="2021-03" db="EMBL/GenBank/DDBJ databases">
        <title>Acanthopleuribacteraceae sp. M133.</title>
        <authorList>
            <person name="Wang G."/>
        </authorList>
    </citation>
    <scope>NUCLEOTIDE SEQUENCE</scope>
    <source>
        <strain evidence="8">M133</strain>
    </source>
</reference>
<gene>
    <name evidence="8" type="ORF">J3U87_31105</name>
</gene>
<keyword evidence="3" id="KW-0813">Transport</keyword>
<name>A0A8A4TU46_SULCO</name>
<sequence length="413" mass="45587">MRFRIALLGFMVCMAGPVSAGEVEVLHWWTSGGESKSVAVLKQLMEDQGHTWKDLSVAGGGGDSAMTVLKSRVFAGNPPVAAQMKAPLIKEWAYEGVLTNLDAIAARGRWDALLPTVIRDAMKYEGHYVAVPVNIHRVNWMWVNPKVFEKAGAKIPTTWAEFEVAAKAIEKAGFIAVAHGGKPWQEATVFESVVLGIGGADFYREAFVALKPEALKSATMARAFDMLKTIKRYTDKDAPGRDWNLATAMIISGRAGMQFMGDWAKGEFLNANQKPGVDFLCFPVPETQGMFIYNVDSFAMFEQTKREIQFAQNDLAKTIMEPEFQEVFSLNKGSIPVRLNMPMDKFDQYAVASLKDFSTSTENRTLVPSMAHDMATSPSTKGAIYDVVTLFYNSEMSSAEACKRLVLEVRASL</sequence>
<dbReference type="Proteomes" id="UP000663929">
    <property type="component" value="Chromosome"/>
</dbReference>
<organism evidence="8 9">
    <name type="scientific">Sulfidibacter corallicola</name>
    <dbReference type="NCBI Taxonomy" id="2818388"/>
    <lineage>
        <taxon>Bacteria</taxon>
        <taxon>Pseudomonadati</taxon>
        <taxon>Acidobacteriota</taxon>
        <taxon>Holophagae</taxon>
        <taxon>Acanthopleuribacterales</taxon>
        <taxon>Acanthopleuribacteraceae</taxon>
        <taxon>Sulfidibacter</taxon>
    </lineage>
</organism>